<comment type="caution">
    <text evidence="2">The sequence shown here is derived from an EMBL/GenBank/DDBJ whole genome shotgun (WGS) entry which is preliminary data.</text>
</comment>
<evidence type="ECO:0000259" key="1">
    <source>
        <dbReference type="Pfam" id="PF13175"/>
    </source>
</evidence>
<dbReference type="EMBL" id="SGXG01000001">
    <property type="protein sequence ID" value="RZS97154.1"/>
    <property type="molecule type" value="Genomic_DNA"/>
</dbReference>
<dbReference type="RefSeq" id="WP_130275969.1">
    <property type="nucleotide sequence ID" value="NZ_SGXG01000001.1"/>
</dbReference>
<evidence type="ECO:0000313" key="2">
    <source>
        <dbReference type="EMBL" id="RZS97154.1"/>
    </source>
</evidence>
<dbReference type="InterPro" id="IPR027417">
    <property type="entry name" value="P-loop_NTPase"/>
</dbReference>
<proteinExistence type="predicted"/>
<dbReference type="InterPro" id="IPR041685">
    <property type="entry name" value="AAA_GajA/Old/RecF-like"/>
</dbReference>
<sequence length="120" mass="13480">MAYIKTIGLEYFRLFKDKTVFDLAPITILTGTNSFGKSSLIKALQLIKSSIKETSGIYELNFSGGRHNLGWFGQVINSESENNELVVTVDFPFQYLTDKTLIDLTYSANSKESLTVNLKK</sequence>
<dbReference type="Gene3D" id="3.40.50.300">
    <property type="entry name" value="P-loop containing nucleotide triphosphate hydrolases"/>
    <property type="match status" value="1"/>
</dbReference>
<gene>
    <name evidence="2" type="ORF">BC751_2751</name>
</gene>
<dbReference type="Pfam" id="PF13175">
    <property type="entry name" value="AAA_15"/>
    <property type="match status" value="1"/>
</dbReference>
<feature type="domain" description="Endonuclease GajA/Old nuclease/RecF-like AAA" evidence="1">
    <location>
        <begin position="3"/>
        <end position="91"/>
    </location>
</feature>
<name>A0A4Q7PAA6_9BACT</name>
<keyword evidence="3" id="KW-1185">Reference proteome</keyword>
<dbReference type="Proteomes" id="UP000292209">
    <property type="component" value="Unassembled WGS sequence"/>
</dbReference>
<reference evidence="2 3" key="1">
    <citation type="submission" date="2019-02" db="EMBL/GenBank/DDBJ databases">
        <title>Genomic Encyclopedia of Archaeal and Bacterial Type Strains, Phase II (KMG-II): from individual species to whole genera.</title>
        <authorList>
            <person name="Goeker M."/>
        </authorList>
    </citation>
    <scope>NUCLEOTIDE SEQUENCE [LARGE SCALE GENOMIC DNA]</scope>
    <source>
        <strain evidence="2 3">DSM 21411</strain>
    </source>
</reference>
<evidence type="ECO:0000313" key="3">
    <source>
        <dbReference type="Proteomes" id="UP000292209"/>
    </source>
</evidence>
<organism evidence="2 3">
    <name type="scientific">Cecembia calidifontis</name>
    <dbReference type="NCBI Taxonomy" id="1187080"/>
    <lineage>
        <taxon>Bacteria</taxon>
        <taxon>Pseudomonadati</taxon>
        <taxon>Bacteroidota</taxon>
        <taxon>Cytophagia</taxon>
        <taxon>Cytophagales</taxon>
        <taxon>Cyclobacteriaceae</taxon>
        <taxon>Cecembia</taxon>
    </lineage>
</organism>
<accession>A0A4Q7PAA6</accession>
<dbReference type="SUPFAM" id="SSF52540">
    <property type="entry name" value="P-loop containing nucleoside triphosphate hydrolases"/>
    <property type="match status" value="1"/>
</dbReference>
<dbReference type="OrthoDB" id="9792800at2"/>
<protein>
    <submittedName>
        <fullName evidence="2">AAA ATPase-like protein</fullName>
    </submittedName>
</protein>
<dbReference type="AlphaFoldDB" id="A0A4Q7PAA6"/>